<comment type="caution">
    <text evidence="2">The sequence shown here is derived from an EMBL/GenBank/DDBJ whole genome shotgun (WGS) entry which is preliminary data.</text>
</comment>
<keyword evidence="2" id="KW-0808">Transferase</keyword>
<protein>
    <submittedName>
        <fullName evidence="2">Putative glycosyltransferase EpsE</fullName>
        <ecNumber evidence="2">2.4.-.-</ecNumber>
    </submittedName>
</protein>
<dbReference type="OrthoDB" id="199095at2"/>
<evidence type="ECO:0000313" key="3">
    <source>
        <dbReference type="Proteomes" id="UP000315471"/>
    </source>
</evidence>
<reference evidence="2 3" key="1">
    <citation type="submission" date="2019-02" db="EMBL/GenBank/DDBJ databases">
        <title>Deep-cultivation of Planctomycetes and their phenomic and genomic characterization uncovers novel biology.</title>
        <authorList>
            <person name="Wiegand S."/>
            <person name="Jogler M."/>
            <person name="Boedeker C."/>
            <person name="Pinto D."/>
            <person name="Vollmers J."/>
            <person name="Rivas-Marin E."/>
            <person name="Kohn T."/>
            <person name="Peeters S.H."/>
            <person name="Heuer A."/>
            <person name="Rast P."/>
            <person name="Oberbeckmann S."/>
            <person name="Bunk B."/>
            <person name="Jeske O."/>
            <person name="Meyerdierks A."/>
            <person name="Storesund J.E."/>
            <person name="Kallscheuer N."/>
            <person name="Luecker S."/>
            <person name="Lage O.M."/>
            <person name="Pohl T."/>
            <person name="Merkel B.J."/>
            <person name="Hornburger P."/>
            <person name="Mueller R.-W."/>
            <person name="Bruemmer F."/>
            <person name="Labrenz M."/>
            <person name="Spormann A.M."/>
            <person name="Op Den Camp H."/>
            <person name="Overmann J."/>
            <person name="Amann R."/>
            <person name="Jetten M.S.M."/>
            <person name="Mascher T."/>
            <person name="Medema M.H."/>
            <person name="Devos D.P."/>
            <person name="Kaster A.-K."/>
            <person name="Ovreas L."/>
            <person name="Rohde M."/>
            <person name="Galperin M.Y."/>
            <person name="Jogler C."/>
        </authorList>
    </citation>
    <scope>NUCLEOTIDE SEQUENCE [LARGE SCALE GENOMIC DNA]</scope>
    <source>
        <strain evidence="2 3">Q31b</strain>
    </source>
</reference>
<keyword evidence="2" id="KW-0328">Glycosyltransferase</keyword>
<organism evidence="2 3">
    <name type="scientific">Novipirellula aureliae</name>
    <dbReference type="NCBI Taxonomy" id="2527966"/>
    <lineage>
        <taxon>Bacteria</taxon>
        <taxon>Pseudomonadati</taxon>
        <taxon>Planctomycetota</taxon>
        <taxon>Planctomycetia</taxon>
        <taxon>Pirellulales</taxon>
        <taxon>Pirellulaceae</taxon>
        <taxon>Novipirellula</taxon>
    </lineage>
</organism>
<keyword evidence="3" id="KW-1185">Reference proteome</keyword>
<dbReference type="InterPro" id="IPR029044">
    <property type="entry name" value="Nucleotide-diphossugar_trans"/>
</dbReference>
<evidence type="ECO:0000313" key="2">
    <source>
        <dbReference type="EMBL" id="TWU41194.1"/>
    </source>
</evidence>
<gene>
    <name evidence="2" type="primary">epsE_5</name>
    <name evidence="2" type="ORF">Q31b_26330</name>
</gene>
<dbReference type="AlphaFoldDB" id="A0A5C6DY63"/>
<proteinExistence type="predicted"/>
<accession>A0A5C6DY63</accession>
<dbReference type="SUPFAM" id="SSF53448">
    <property type="entry name" value="Nucleotide-diphospho-sugar transferases"/>
    <property type="match status" value="1"/>
</dbReference>
<dbReference type="Pfam" id="PF00535">
    <property type="entry name" value="Glycos_transf_2"/>
    <property type="match status" value="1"/>
</dbReference>
<name>A0A5C6DY63_9BACT</name>
<dbReference type="PANTHER" id="PTHR43685:SF11">
    <property type="entry name" value="GLYCOSYLTRANSFERASE TAGX-RELATED"/>
    <property type="match status" value="1"/>
</dbReference>
<dbReference type="PANTHER" id="PTHR43685">
    <property type="entry name" value="GLYCOSYLTRANSFERASE"/>
    <property type="match status" value="1"/>
</dbReference>
<dbReference type="Gene3D" id="3.90.550.10">
    <property type="entry name" value="Spore Coat Polysaccharide Biosynthesis Protein SpsA, Chain A"/>
    <property type="match status" value="1"/>
</dbReference>
<dbReference type="RefSeq" id="WP_146600055.1">
    <property type="nucleotide sequence ID" value="NZ_SJPY01000004.1"/>
</dbReference>
<evidence type="ECO:0000259" key="1">
    <source>
        <dbReference type="Pfam" id="PF00535"/>
    </source>
</evidence>
<dbReference type="InterPro" id="IPR001173">
    <property type="entry name" value="Glyco_trans_2-like"/>
</dbReference>
<dbReference type="EMBL" id="SJPY01000004">
    <property type="protein sequence ID" value="TWU41194.1"/>
    <property type="molecule type" value="Genomic_DNA"/>
</dbReference>
<dbReference type="GO" id="GO:0016757">
    <property type="term" value="F:glycosyltransferase activity"/>
    <property type="evidence" value="ECO:0007669"/>
    <property type="project" value="UniProtKB-KW"/>
</dbReference>
<sequence>MTTPVVSVALITYNHEQYIEQAVQSVLEQQTPFPIEILVGEDCSTDGTRAVLERLDQQHPGRLTLLPRPKNLGLSGNLQDCRERARGRYLAVLEGDDYWIDPLKLKKQHDAMEMHPDWSMCFGACRVFYEDGSREAIIKPNVFPSAPLGVDDFLQECQIQTMSVTMYRQGIIERTPMWHSKLRIGDWALAILHANVGPIGFVPEVLTAYRAHAGGLWSGLATFRQWEELLALFGYLESHFDGELATKMKLARENVIQQCSDRVNYLERVERRYLTLKLDRVAAACRWLLGRGR</sequence>
<feature type="domain" description="Glycosyltransferase 2-like" evidence="1">
    <location>
        <begin position="7"/>
        <end position="170"/>
    </location>
</feature>
<dbReference type="InterPro" id="IPR050834">
    <property type="entry name" value="Glycosyltransf_2"/>
</dbReference>
<dbReference type="Proteomes" id="UP000315471">
    <property type="component" value="Unassembled WGS sequence"/>
</dbReference>
<dbReference type="EC" id="2.4.-.-" evidence="2"/>